<evidence type="ECO:0000313" key="2">
    <source>
        <dbReference type="Proteomes" id="UP000011728"/>
    </source>
</evidence>
<proteinExistence type="predicted"/>
<gene>
    <name evidence="1" type="ORF">Cspa_c02370</name>
</gene>
<keyword evidence="2" id="KW-1185">Reference proteome</keyword>
<dbReference type="Proteomes" id="UP000011728">
    <property type="component" value="Chromosome"/>
</dbReference>
<evidence type="ECO:0008006" key="3">
    <source>
        <dbReference type="Google" id="ProtNLM"/>
    </source>
</evidence>
<dbReference type="HOGENOM" id="CLU_039811_4_1_9"/>
<evidence type="ECO:0000313" key="1">
    <source>
        <dbReference type="EMBL" id="AGF54055.1"/>
    </source>
</evidence>
<organism evidence="1 2">
    <name type="scientific">Clostridium saccharoperbutylacetonicum N1-4(HMT)</name>
    <dbReference type="NCBI Taxonomy" id="931276"/>
    <lineage>
        <taxon>Bacteria</taxon>
        <taxon>Bacillati</taxon>
        <taxon>Bacillota</taxon>
        <taxon>Clostridia</taxon>
        <taxon>Eubacteriales</taxon>
        <taxon>Clostridiaceae</taxon>
        <taxon>Clostridium</taxon>
    </lineage>
</organism>
<dbReference type="AlphaFoldDB" id="M1LMM0"/>
<dbReference type="RefSeq" id="WP_015390381.1">
    <property type="nucleotide sequence ID" value="NC_020291.1"/>
</dbReference>
<dbReference type="InterPro" id="IPR053154">
    <property type="entry name" value="c-di-AMP_regulator"/>
</dbReference>
<reference evidence="1 2" key="1">
    <citation type="submission" date="2013-02" db="EMBL/GenBank/DDBJ databases">
        <title>Genome sequence of Clostridium saccharoperbutylacetonicum N1-4(HMT).</title>
        <authorList>
            <person name="Poehlein A."/>
            <person name="Daniel R."/>
        </authorList>
    </citation>
    <scope>NUCLEOTIDE SEQUENCE [LARGE SCALE GENOMIC DNA]</scope>
    <source>
        <strain evidence="2">N1-4(HMT)</strain>
    </source>
</reference>
<dbReference type="KEGG" id="csr:Cspa_c02370"/>
<dbReference type="OrthoDB" id="2111604at2"/>
<dbReference type="InterPro" id="IPR012505">
    <property type="entry name" value="YbbR"/>
</dbReference>
<dbReference type="PANTHER" id="PTHR37804:SF1">
    <property type="entry name" value="CDAA REGULATORY PROTEIN CDAR"/>
    <property type="match status" value="1"/>
</dbReference>
<dbReference type="eggNOG" id="COG4856">
    <property type="taxonomic scope" value="Bacteria"/>
</dbReference>
<protein>
    <recommendedName>
        <fullName evidence="3">YbbR-like protein</fullName>
    </recommendedName>
</protein>
<dbReference type="Pfam" id="PF07949">
    <property type="entry name" value="YbbR"/>
    <property type="match status" value="3"/>
</dbReference>
<dbReference type="Gene3D" id="2.170.120.30">
    <property type="match status" value="2"/>
</dbReference>
<sequence>MDKGKNRTLIPKIICLLLSFGLWLYVSNVENPQRTHELTNVPVELINEDSLADSKFAIVNKQQFTVDLELEGPSSEVLKVKKEDFKIVVDMSAYALKTGENFIPVQIINAPQKINIKNNGLLGIKVNLEELEKKEFTIKSKVKIKYKENIYEKEQVISPKVVTATGGKSSIERISEAVLVGEEKDVDKDKQSDYEIKFLDAYGNEVNNIEADNKTAKLSISVTNGKVIPINLKTTGNISKGFVLTGYELSKNSINILGDNQNLSKVQAVNTEPVDISSLQEDSELEVKLSLPEGITAQDGEETIKVKFKVQKEESVTENISCNVQYSNLNENLSLDNQNITTNVTLTGIKSALDKISAKNINVTLDLSNLKDEGTFEYTPKATLVDGTDVTISEIGSVKVVVKKKN</sequence>
<accession>M1LMM0</accession>
<dbReference type="Gene3D" id="2.170.120.40">
    <property type="entry name" value="YbbR-like domain"/>
    <property type="match status" value="1"/>
</dbReference>
<name>M1LMM0_9CLOT</name>
<dbReference type="STRING" id="36745.CLSAP_02340"/>
<dbReference type="PANTHER" id="PTHR37804">
    <property type="entry name" value="CDAA REGULATORY PROTEIN CDAR"/>
    <property type="match status" value="1"/>
</dbReference>
<dbReference type="PATRIC" id="fig|931276.5.peg.212"/>
<dbReference type="EMBL" id="CP004121">
    <property type="protein sequence ID" value="AGF54055.1"/>
    <property type="molecule type" value="Genomic_DNA"/>
</dbReference>